<feature type="signal peptide" evidence="2">
    <location>
        <begin position="1"/>
        <end position="29"/>
    </location>
</feature>
<gene>
    <name evidence="4" type="ORF">ADICEAN_00032</name>
</gene>
<dbReference type="OrthoDB" id="1119934at2"/>
<protein>
    <submittedName>
        <fullName evidence="4">Immunogenic protein MPT70</fullName>
    </submittedName>
</protein>
<feature type="coiled-coil region" evidence="1">
    <location>
        <begin position="39"/>
        <end position="73"/>
    </location>
</feature>
<reference evidence="4 5" key="1">
    <citation type="journal article" date="2013" name="Genome Announc.">
        <title>Draft Genome Sequence of Cesiribacter andamanensis Strain AMV16T, Isolated from a Soil Sample from a Mud Volcano in the Andaman Islands, India.</title>
        <authorList>
            <person name="Shivaji S."/>
            <person name="Ara S."/>
            <person name="Begum Z."/>
            <person name="Srinivas T.N."/>
            <person name="Singh A."/>
            <person name="Kumar Pinnaka A."/>
        </authorList>
    </citation>
    <scope>NUCLEOTIDE SEQUENCE [LARGE SCALE GENOMIC DNA]</scope>
    <source>
        <strain evidence="4 5">AMV16</strain>
    </source>
</reference>
<dbReference type="AlphaFoldDB" id="M7NC91"/>
<dbReference type="PANTHER" id="PTHR10900">
    <property type="entry name" value="PERIOSTIN-RELATED"/>
    <property type="match status" value="1"/>
</dbReference>
<keyword evidence="1" id="KW-0175">Coiled coil</keyword>
<evidence type="ECO:0000256" key="2">
    <source>
        <dbReference type="SAM" id="SignalP"/>
    </source>
</evidence>
<dbReference type="InterPro" id="IPR036378">
    <property type="entry name" value="FAS1_dom_sf"/>
</dbReference>
<feature type="domain" description="FAS1" evidence="3">
    <location>
        <begin position="195"/>
        <end position="331"/>
    </location>
</feature>
<dbReference type="SMART" id="SM00554">
    <property type="entry name" value="FAS1"/>
    <property type="match status" value="2"/>
</dbReference>
<organism evidence="4 5">
    <name type="scientific">Cesiribacter andamanensis AMV16</name>
    <dbReference type="NCBI Taxonomy" id="1279009"/>
    <lineage>
        <taxon>Bacteria</taxon>
        <taxon>Pseudomonadati</taxon>
        <taxon>Bacteroidota</taxon>
        <taxon>Cytophagia</taxon>
        <taxon>Cytophagales</taxon>
        <taxon>Cesiribacteraceae</taxon>
        <taxon>Cesiribacter</taxon>
    </lineage>
</organism>
<dbReference type="EMBL" id="AODQ01000001">
    <property type="protein sequence ID" value="EMR04761.1"/>
    <property type="molecule type" value="Genomic_DNA"/>
</dbReference>
<dbReference type="InterPro" id="IPR050904">
    <property type="entry name" value="Adhesion/Biosynth-related"/>
</dbReference>
<dbReference type="Gene3D" id="2.30.180.10">
    <property type="entry name" value="FAS1 domain"/>
    <property type="match status" value="2"/>
</dbReference>
<sequence length="337" mass="35572">MQKQLNTPSPYRTLLKGMLGLFLGLLAVACTPDEEVLPADEAQEVNLDLYALLERYNQQASGEQERHANAAKAKKPSFSTLTVALAKSGLMGTVASQQLTLFAPTDEAFAALGLNKQNIGSVPNLREILLYHAVAGKVYAADLSNGFVPTLNGAAVEITLGSSVMVNSATVVLADIKARNGVLHAIDQVLLPPDMNLVELALSFDPEFSILVEAVQKAGLVNVLASGGPYTVFAPTNAAFADLLAELGASSLDDIPLPVLTKVLLYHVVEGRVYSSDLSSGDVPTLADQTFRVNTETLTITDANGREAGLVAPLLDVQATNGVVHVLDKVILPDLSM</sequence>
<dbReference type="PROSITE" id="PS51257">
    <property type="entry name" value="PROKAR_LIPOPROTEIN"/>
    <property type="match status" value="1"/>
</dbReference>
<name>M7NC91_9BACT</name>
<dbReference type="RefSeq" id="WP_009193446.1">
    <property type="nucleotide sequence ID" value="NZ_AODQ01000001.1"/>
</dbReference>
<dbReference type="FunFam" id="2.30.180.10:FF:000032">
    <property type="entry name" value="Fasciclin domain-containing protein, putative"/>
    <property type="match status" value="2"/>
</dbReference>
<dbReference type="STRING" id="1279009.ADICEAN_00032"/>
<feature type="chain" id="PRO_5004081934" evidence="2">
    <location>
        <begin position="30"/>
        <end position="337"/>
    </location>
</feature>
<evidence type="ECO:0000256" key="1">
    <source>
        <dbReference type="SAM" id="Coils"/>
    </source>
</evidence>
<keyword evidence="2" id="KW-0732">Signal</keyword>
<evidence type="ECO:0000259" key="3">
    <source>
        <dbReference type="PROSITE" id="PS50213"/>
    </source>
</evidence>
<dbReference type="GO" id="GO:0005615">
    <property type="term" value="C:extracellular space"/>
    <property type="evidence" value="ECO:0007669"/>
    <property type="project" value="TreeGrafter"/>
</dbReference>
<comment type="caution">
    <text evidence="4">The sequence shown here is derived from an EMBL/GenBank/DDBJ whole genome shotgun (WGS) entry which is preliminary data.</text>
</comment>
<feature type="domain" description="FAS1" evidence="3">
    <location>
        <begin position="65"/>
        <end position="190"/>
    </location>
</feature>
<evidence type="ECO:0000313" key="5">
    <source>
        <dbReference type="Proteomes" id="UP000011910"/>
    </source>
</evidence>
<dbReference type="InterPro" id="IPR000782">
    <property type="entry name" value="FAS1_domain"/>
</dbReference>
<proteinExistence type="predicted"/>
<dbReference type="Proteomes" id="UP000011910">
    <property type="component" value="Unassembled WGS sequence"/>
</dbReference>
<dbReference type="eggNOG" id="COG2335">
    <property type="taxonomic scope" value="Bacteria"/>
</dbReference>
<dbReference type="SUPFAM" id="SSF82153">
    <property type="entry name" value="FAS1 domain"/>
    <property type="match status" value="2"/>
</dbReference>
<dbReference type="PROSITE" id="PS50213">
    <property type="entry name" value="FAS1"/>
    <property type="match status" value="2"/>
</dbReference>
<dbReference type="PANTHER" id="PTHR10900:SF77">
    <property type="entry name" value="FI19380P1"/>
    <property type="match status" value="1"/>
</dbReference>
<accession>M7NC91</accession>
<dbReference type="Pfam" id="PF02469">
    <property type="entry name" value="Fasciclin"/>
    <property type="match status" value="2"/>
</dbReference>
<keyword evidence="5" id="KW-1185">Reference proteome</keyword>
<evidence type="ECO:0000313" key="4">
    <source>
        <dbReference type="EMBL" id="EMR04761.1"/>
    </source>
</evidence>